<reference evidence="1 2" key="1">
    <citation type="submission" date="2024-03" db="EMBL/GenBank/DDBJ databases">
        <authorList>
            <person name="Gkanogiannis A."/>
            <person name="Becerra Lopez-Lavalle L."/>
        </authorList>
    </citation>
    <scope>NUCLEOTIDE SEQUENCE [LARGE SCALE GENOMIC DNA]</scope>
</reference>
<keyword evidence="2" id="KW-1185">Reference proteome</keyword>
<evidence type="ECO:0000313" key="2">
    <source>
        <dbReference type="Proteomes" id="UP001642487"/>
    </source>
</evidence>
<proteinExistence type="predicted"/>
<sequence>MLIVVELSSTKGLSVSGKLKITNLDTRVSFLIDEIDLFHGDLCISSPKNYPMDFYANQSWTKNSSRWDFSLDPKVVVALKDLAKKSVIGEQLLGGLLDDLDALELGLDGFIFCYGGLQGPPQLGPQPDSNSSGSIIDDYMGIEISSSIFVSTTTDTAASVSIISTSSSSFEKSSSESLISISCISKTKKSISSRKE</sequence>
<gene>
    <name evidence="1" type="ORF">CITCOLO1_LOCUS21881</name>
</gene>
<evidence type="ECO:0000313" key="1">
    <source>
        <dbReference type="EMBL" id="CAK9329432.1"/>
    </source>
</evidence>
<protein>
    <submittedName>
        <fullName evidence="1">Uncharacterized protein</fullName>
    </submittedName>
</protein>
<dbReference type="Proteomes" id="UP001642487">
    <property type="component" value="Chromosome 9"/>
</dbReference>
<accession>A0ABP0Z9G9</accession>
<name>A0ABP0Z9G9_9ROSI</name>
<dbReference type="EMBL" id="OZ021743">
    <property type="protein sequence ID" value="CAK9329432.1"/>
    <property type="molecule type" value="Genomic_DNA"/>
</dbReference>
<organism evidence="1 2">
    <name type="scientific">Citrullus colocynthis</name>
    <name type="common">colocynth</name>
    <dbReference type="NCBI Taxonomy" id="252529"/>
    <lineage>
        <taxon>Eukaryota</taxon>
        <taxon>Viridiplantae</taxon>
        <taxon>Streptophyta</taxon>
        <taxon>Embryophyta</taxon>
        <taxon>Tracheophyta</taxon>
        <taxon>Spermatophyta</taxon>
        <taxon>Magnoliopsida</taxon>
        <taxon>eudicotyledons</taxon>
        <taxon>Gunneridae</taxon>
        <taxon>Pentapetalae</taxon>
        <taxon>rosids</taxon>
        <taxon>fabids</taxon>
        <taxon>Cucurbitales</taxon>
        <taxon>Cucurbitaceae</taxon>
        <taxon>Benincaseae</taxon>
        <taxon>Citrullus</taxon>
    </lineage>
</organism>